<dbReference type="GO" id="GO:0014069">
    <property type="term" value="C:postsynaptic density"/>
    <property type="evidence" value="ECO:0007669"/>
    <property type="project" value="TreeGrafter"/>
</dbReference>
<keyword evidence="10" id="KW-0206">Cytoskeleton</keyword>
<keyword evidence="5" id="KW-0221">Differentiation</keyword>
<keyword evidence="16" id="KW-1185">Reference proteome</keyword>
<evidence type="ECO:0000256" key="9">
    <source>
        <dbReference type="ARBA" id="ARBA00023203"/>
    </source>
</evidence>
<dbReference type="OMA" id="CHNLETR"/>
<dbReference type="SMART" id="SM00228">
    <property type="entry name" value="PDZ"/>
    <property type="match status" value="1"/>
</dbReference>
<keyword evidence="3" id="KW-0963">Cytoplasm</keyword>
<dbReference type="InterPro" id="IPR036034">
    <property type="entry name" value="PDZ_sf"/>
</dbReference>
<feature type="region of interest" description="Disordered" evidence="13">
    <location>
        <begin position="107"/>
        <end position="264"/>
    </location>
</feature>
<accession>A0A068YE74</accession>
<dbReference type="Pfam" id="PF17817">
    <property type="entry name" value="PDZ_5"/>
    <property type="match status" value="1"/>
</dbReference>
<dbReference type="PROSITE" id="PS50106">
    <property type="entry name" value="PDZ"/>
    <property type="match status" value="1"/>
</dbReference>
<keyword evidence="7" id="KW-0770">Synapse</keyword>
<evidence type="ECO:0000256" key="1">
    <source>
        <dbReference type="ARBA" id="ARBA00004245"/>
    </source>
</evidence>
<evidence type="ECO:0000256" key="3">
    <source>
        <dbReference type="ARBA" id="ARBA00022490"/>
    </source>
</evidence>
<dbReference type="Proteomes" id="UP000017246">
    <property type="component" value="Unassembled WGS sequence"/>
</dbReference>
<dbReference type="FunFam" id="2.30.42.10:FF:000010">
    <property type="entry name" value="Neurabin-1 isoform 1"/>
    <property type="match status" value="1"/>
</dbReference>
<name>A0A068YE74_ECHMU</name>
<feature type="region of interest" description="Disordered" evidence="13">
    <location>
        <begin position="542"/>
        <end position="613"/>
    </location>
</feature>
<feature type="compositionally biased region" description="Acidic residues" evidence="13">
    <location>
        <begin position="236"/>
        <end position="264"/>
    </location>
</feature>
<evidence type="ECO:0000256" key="12">
    <source>
        <dbReference type="SAM" id="Coils"/>
    </source>
</evidence>
<feature type="compositionally biased region" description="Low complexity" evidence="13">
    <location>
        <begin position="872"/>
        <end position="890"/>
    </location>
</feature>
<dbReference type="Pfam" id="PF00595">
    <property type="entry name" value="PDZ"/>
    <property type="match status" value="1"/>
</dbReference>
<evidence type="ECO:0000256" key="5">
    <source>
        <dbReference type="ARBA" id="ARBA00022782"/>
    </source>
</evidence>
<reference evidence="15" key="2">
    <citation type="submission" date="2015-11" db="EMBL/GenBank/DDBJ databases">
        <authorList>
            <person name="Zhang Y."/>
            <person name="Guo Z."/>
        </authorList>
    </citation>
    <scope>NUCLEOTIDE SEQUENCE</scope>
</reference>
<protein>
    <submittedName>
        <fullName evidence="15">Neurabin 1</fullName>
    </submittedName>
</protein>
<feature type="region of interest" description="Disordered" evidence="13">
    <location>
        <begin position="1161"/>
        <end position="1225"/>
    </location>
</feature>
<feature type="coiled-coil region" evidence="12">
    <location>
        <begin position="686"/>
        <end position="745"/>
    </location>
</feature>
<feature type="compositionally biased region" description="Polar residues" evidence="13">
    <location>
        <begin position="163"/>
        <end position="174"/>
    </location>
</feature>
<dbReference type="GO" id="GO:0019722">
    <property type="term" value="P:calcium-mediated signaling"/>
    <property type="evidence" value="ECO:0007669"/>
    <property type="project" value="TreeGrafter"/>
</dbReference>
<dbReference type="AlphaFoldDB" id="A0A068YE74"/>
<keyword evidence="9" id="KW-0009">Actin-binding</keyword>
<dbReference type="eggNOG" id="KOG1945">
    <property type="taxonomic scope" value="Eukaryota"/>
</dbReference>
<dbReference type="EMBL" id="LN902842">
    <property type="protein sequence ID" value="CDS42871.1"/>
    <property type="molecule type" value="Genomic_DNA"/>
</dbReference>
<dbReference type="STRING" id="6211.A0A068YE74"/>
<dbReference type="GO" id="GO:0031175">
    <property type="term" value="P:neuron projection development"/>
    <property type="evidence" value="ECO:0007669"/>
    <property type="project" value="TreeGrafter"/>
</dbReference>
<keyword evidence="6" id="KW-0524">Neurogenesis</keyword>
<gene>
    <name evidence="15" type="ORF">EmuJ_001059000</name>
</gene>
<evidence type="ECO:0000256" key="10">
    <source>
        <dbReference type="ARBA" id="ARBA00023212"/>
    </source>
</evidence>
<keyword evidence="8 12" id="KW-0175">Coiled coil</keyword>
<dbReference type="InterPro" id="IPR043446">
    <property type="entry name" value="Neurabin-like"/>
</dbReference>
<feature type="compositionally biased region" description="Polar residues" evidence="13">
    <location>
        <begin position="189"/>
        <end position="199"/>
    </location>
</feature>
<keyword evidence="2" id="KW-0217">Developmental protein</keyword>
<sequence>MRELFQCGKPLPIEDLCTEDDVNEKGPTTPTFCRNPRSYNLKSRTPSFLADLKGESAVQRRLRSAIKASNEDVDDEDAPSLRDLAASLVSQLNSFPEHPRLCVNGIEGSRAKPVPVPLTAPSIPARPVETPPLRQLSPLYTPGTGSKELSDAGMTPSDGAISKTLSPSVEASESTTRDRNALCEALSEEVSSLPPSTELTAEVKEGAEPENLPPREDILEVDGEVNERSPGKEGLEGPDEVFEDGEEGGLVEETSSEDTADWDPIDENTCNEKMAKFALPPHLHPVAVNNSGVYLLEDGHFFYQTDGIAPLSDAEELPSPSVELPASPVEVESSSSSKTRRSVSFSTEPITVFSTHSVTTYKRRNDSIDPLVASAEYELEKRLEDLDLFDVELQKGDNGLGISILGMGMTFVNGVEKLGIFVKAITPGGAADADGRMRVYDQLVEVDGQNLVGVSQKFAATVLRNTTGTVHFVVGREKPDTANSIAALLEADSQMTSSTCSSAGANSDVFEENQRSSLGLNNDSAEALRKLLVDASLAAAKASLSDNEDEVDDGLSASDDPYTNTTSASASTNNTEPEEVEKAEESEERTLRQTDTDEASSSCSSASFDAGLCSSSTTTTTAACASLPHRHHNHLAQVVLAALGRLEEGEKATWVEEGGDLWTSPLSESERARVQAAVPRTAMPLVQCLARDLISAQAQVKRLRSRVRRLGQRLTDQEAAADEAIERLCLRCHNLETRLADAQTLATAPTATLELGGTETPSPSDGRGRLSPVPEQGEDTETEEKTTATTTLTEDFRPCDIQSKYSSLLALYESALQREKNLKRDLASVREDQGKVLTTTVECQTDRNPESEENSTVEERARPSDDRRTNDSSTTPATTPRPRSATLPPRDSGSSSCLSEMRRNSSLDTDTPPPRPPKPLSASSLSSTIASTVADRLNLAALPESERELLDVQNHFIDSNSNHLHEFHMQRIRVSTNGAFSRKRPPSRSSTIQTSIYDSPLLNPTTFSSTSTQSNRNSECKSKSGSLRSNAESTASQPPLAAFVPHSQSPFCVPLSGLREAIAGLRSTSEVLPNPTSYPTTSAPSLPIPRNSAFYPAGPQPLVDSFHDAHASSSSNCYQTMPQPHRPSPTEQSVRSPDWMESTSQECQNRWSLLHHYPRFSPSSGSPHTSPAKNVVPANTSSNSDIIDRKPASTRGTAAPLFPSKHSPLIPNTFQSYGPDDPLPY</sequence>
<evidence type="ECO:0000256" key="8">
    <source>
        <dbReference type="ARBA" id="ARBA00023054"/>
    </source>
</evidence>
<dbReference type="PANTHER" id="PTHR16154:SF6">
    <property type="entry name" value="SPINOPHILIN, ISOFORM J"/>
    <property type="match status" value="1"/>
</dbReference>
<organism evidence="15 16">
    <name type="scientific">Echinococcus multilocularis</name>
    <name type="common">Fox tapeworm</name>
    <dbReference type="NCBI Taxonomy" id="6211"/>
    <lineage>
        <taxon>Eukaryota</taxon>
        <taxon>Metazoa</taxon>
        <taxon>Spiralia</taxon>
        <taxon>Lophotrochozoa</taxon>
        <taxon>Platyhelminthes</taxon>
        <taxon>Cestoda</taxon>
        <taxon>Eucestoda</taxon>
        <taxon>Cyclophyllidea</taxon>
        <taxon>Taeniidae</taxon>
        <taxon>Echinococcus</taxon>
    </lineage>
</organism>
<evidence type="ECO:0000256" key="13">
    <source>
        <dbReference type="SAM" id="MobiDB-lite"/>
    </source>
</evidence>
<feature type="compositionally biased region" description="Low complexity" evidence="13">
    <location>
        <begin position="317"/>
        <end position="337"/>
    </location>
</feature>
<feature type="compositionally biased region" description="Acidic residues" evidence="13">
    <location>
        <begin position="576"/>
        <end position="587"/>
    </location>
</feature>
<feature type="compositionally biased region" description="Basic and acidic residues" evidence="13">
    <location>
        <begin position="225"/>
        <end position="235"/>
    </location>
</feature>
<evidence type="ECO:0000256" key="2">
    <source>
        <dbReference type="ARBA" id="ARBA00022473"/>
    </source>
</evidence>
<feature type="region of interest" description="Disordered" evidence="13">
    <location>
        <begin position="976"/>
        <end position="1034"/>
    </location>
</feature>
<dbReference type="GO" id="GO:0007015">
    <property type="term" value="P:actin filament organization"/>
    <property type="evidence" value="ECO:0007669"/>
    <property type="project" value="TreeGrafter"/>
</dbReference>
<dbReference type="SUPFAM" id="SSF50156">
    <property type="entry name" value="PDZ domain-like"/>
    <property type="match status" value="1"/>
</dbReference>
<feature type="region of interest" description="Disordered" evidence="13">
    <location>
        <begin position="1110"/>
        <end position="1136"/>
    </location>
</feature>
<dbReference type="GO" id="GO:0030425">
    <property type="term" value="C:dendrite"/>
    <property type="evidence" value="ECO:0007669"/>
    <property type="project" value="TreeGrafter"/>
</dbReference>
<feature type="region of interest" description="Disordered" evidence="13">
    <location>
        <begin position="313"/>
        <end position="342"/>
    </location>
</feature>
<proteinExistence type="predicted"/>
<evidence type="ECO:0000256" key="7">
    <source>
        <dbReference type="ARBA" id="ARBA00023018"/>
    </source>
</evidence>
<feature type="compositionally biased region" description="Basic and acidic residues" evidence="13">
    <location>
        <begin position="857"/>
        <end position="870"/>
    </location>
</feature>
<evidence type="ECO:0000256" key="4">
    <source>
        <dbReference type="ARBA" id="ARBA00022553"/>
    </source>
</evidence>
<dbReference type="Gene3D" id="2.30.42.10">
    <property type="match status" value="1"/>
</dbReference>
<feature type="region of interest" description="Disordered" evidence="13">
    <location>
        <begin position="749"/>
        <end position="794"/>
    </location>
</feature>
<feature type="compositionally biased region" description="Basic and acidic residues" evidence="13">
    <location>
        <begin position="201"/>
        <end position="218"/>
    </location>
</feature>
<evidence type="ECO:0000313" key="16">
    <source>
        <dbReference type="Proteomes" id="UP000017246"/>
    </source>
</evidence>
<feature type="compositionally biased region" description="Low complexity" evidence="13">
    <location>
        <begin position="563"/>
        <end position="575"/>
    </location>
</feature>
<evidence type="ECO:0000256" key="6">
    <source>
        <dbReference type="ARBA" id="ARBA00022902"/>
    </source>
</evidence>
<dbReference type="InterPro" id="IPR001478">
    <property type="entry name" value="PDZ"/>
</dbReference>
<reference evidence="15" key="1">
    <citation type="journal article" date="2013" name="Nature">
        <title>The genomes of four tapeworm species reveal adaptations to parasitism.</title>
        <authorList>
            <person name="Tsai I.J."/>
            <person name="Zarowiecki M."/>
            <person name="Holroyd N."/>
            <person name="Garciarrubio A."/>
            <person name="Sanchez-Flores A."/>
            <person name="Brooks K.L."/>
            <person name="Tracey A."/>
            <person name="Bobes R.J."/>
            <person name="Fragoso G."/>
            <person name="Sciutto E."/>
            <person name="Aslett M."/>
            <person name="Beasley H."/>
            <person name="Bennett H.M."/>
            <person name="Cai J."/>
            <person name="Camicia F."/>
            <person name="Clark R."/>
            <person name="Cucher M."/>
            <person name="De Silva N."/>
            <person name="Day T.A."/>
            <person name="Deplazes P."/>
            <person name="Estrada K."/>
            <person name="Fernandez C."/>
            <person name="Holland P.W."/>
            <person name="Hou J."/>
            <person name="Hu S."/>
            <person name="Huckvale T."/>
            <person name="Hung S.S."/>
            <person name="Kamenetzky L."/>
            <person name="Keane J.A."/>
            <person name="Kiss F."/>
            <person name="Koziol U."/>
            <person name="Lambert O."/>
            <person name="Liu K."/>
            <person name="Luo X."/>
            <person name="Luo Y."/>
            <person name="Macchiaroli N."/>
            <person name="Nichol S."/>
            <person name="Paps J."/>
            <person name="Parkinson J."/>
            <person name="Pouchkina-Stantcheva N."/>
            <person name="Riddiford N."/>
            <person name="Rosenzvit M."/>
            <person name="Salinas G."/>
            <person name="Wasmuth J.D."/>
            <person name="Zamanian M."/>
            <person name="Zheng Y."/>
            <person name="Cai X."/>
            <person name="Soberon X."/>
            <person name="Olson P.D."/>
            <person name="Laclette J.P."/>
            <person name="Brehm K."/>
            <person name="Berriman M."/>
            <person name="Garciarrubio A."/>
            <person name="Bobes R.J."/>
            <person name="Fragoso G."/>
            <person name="Sanchez-Flores A."/>
            <person name="Estrada K."/>
            <person name="Cevallos M.A."/>
            <person name="Morett E."/>
            <person name="Gonzalez V."/>
            <person name="Portillo T."/>
            <person name="Ochoa-Leyva A."/>
            <person name="Jose M.V."/>
            <person name="Sciutto E."/>
            <person name="Landa A."/>
            <person name="Jimenez L."/>
            <person name="Valdes V."/>
            <person name="Carrero J.C."/>
            <person name="Larralde C."/>
            <person name="Morales-Montor J."/>
            <person name="Limon-Lason J."/>
            <person name="Soberon X."/>
            <person name="Laclette J.P."/>
        </authorList>
    </citation>
    <scope>NUCLEOTIDE SEQUENCE [LARGE SCALE GENOMIC DNA]</scope>
</reference>
<keyword evidence="4" id="KW-0597">Phosphoprotein</keyword>
<feature type="compositionally biased region" description="Polar residues" evidence="13">
    <location>
        <begin position="1161"/>
        <end position="1185"/>
    </location>
</feature>
<feature type="region of interest" description="Disordered" evidence="13">
    <location>
        <begin position="837"/>
        <end position="926"/>
    </location>
</feature>
<comment type="subcellular location">
    <subcellularLocation>
        <location evidence="1">Cytoplasm</location>
        <location evidence="1">Cytoskeleton</location>
    </subcellularLocation>
    <subcellularLocation>
        <location evidence="11">Synapse</location>
    </subcellularLocation>
</comment>
<dbReference type="GO" id="GO:0051015">
    <property type="term" value="F:actin filament binding"/>
    <property type="evidence" value="ECO:0007669"/>
    <property type="project" value="TreeGrafter"/>
</dbReference>
<dbReference type="InterPro" id="IPR040645">
    <property type="entry name" value="Neurabin-1/2_PDZ"/>
</dbReference>
<dbReference type="PANTHER" id="PTHR16154">
    <property type="entry name" value="NEURABIN"/>
    <property type="match status" value="1"/>
</dbReference>
<feature type="compositionally biased region" description="Low complexity" evidence="13">
    <location>
        <begin position="599"/>
        <end position="613"/>
    </location>
</feature>
<feature type="compositionally biased region" description="Polar residues" evidence="13">
    <location>
        <begin position="987"/>
        <end position="1034"/>
    </location>
</feature>
<feature type="domain" description="PDZ" evidence="14">
    <location>
        <begin position="390"/>
        <end position="478"/>
    </location>
</feature>
<dbReference type="OrthoDB" id="62701at2759"/>
<evidence type="ECO:0000256" key="11">
    <source>
        <dbReference type="ARBA" id="ARBA00034103"/>
    </source>
</evidence>
<evidence type="ECO:0000259" key="14">
    <source>
        <dbReference type="PROSITE" id="PS50106"/>
    </source>
</evidence>
<dbReference type="GO" id="GO:0005737">
    <property type="term" value="C:cytoplasm"/>
    <property type="evidence" value="ECO:0007669"/>
    <property type="project" value="TreeGrafter"/>
</dbReference>
<evidence type="ECO:0000313" key="15">
    <source>
        <dbReference type="EMBL" id="CDS42871.1"/>
    </source>
</evidence>
<dbReference type="GO" id="GO:0015629">
    <property type="term" value="C:actin cytoskeleton"/>
    <property type="evidence" value="ECO:0007669"/>
    <property type="project" value="TreeGrafter"/>
</dbReference>